<accession>A0A2D0KKE8</accession>
<dbReference type="GO" id="GO:0000155">
    <property type="term" value="F:phosphorelay sensor kinase activity"/>
    <property type="evidence" value="ECO:0007669"/>
    <property type="project" value="InterPro"/>
</dbReference>
<feature type="transmembrane region" description="Helical" evidence="10">
    <location>
        <begin position="95"/>
        <end position="114"/>
    </location>
</feature>
<evidence type="ECO:0000256" key="7">
    <source>
        <dbReference type="ARBA" id="ARBA00022989"/>
    </source>
</evidence>
<feature type="transmembrane region" description="Helical" evidence="10">
    <location>
        <begin position="145"/>
        <end position="163"/>
    </location>
</feature>
<evidence type="ECO:0000256" key="8">
    <source>
        <dbReference type="ARBA" id="ARBA00023012"/>
    </source>
</evidence>
<feature type="transmembrane region" description="Helical" evidence="10">
    <location>
        <begin position="40"/>
        <end position="65"/>
    </location>
</feature>
<name>A0A2D0KKE8_9GAMM</name>
<dbReference type="AlphaFoldDB" id="A0A2D0KKE8"/>
<dbReference type="NCBIfam" id="NF008649">
    <property type="entry name" value="PRK11644.1"/>
    <property type="match status" value="1"/>
</dbReference>
<evidence type="ECO:0000256" key="4">
    <source>
        <dbReference type="ARBA" id="ARBA00022679"/>
    </source>
</evidence>
<dbReference type="InterPro" id="IPR003594">
    <property type="entry name" value="HATPase_dom"/>
</dbReference>
<comment type="subcellular location">
    <subcellularLocation>
        <location evidence="1">Cell membrane</location>
        <topology evidence="1">Multi-pass membrane protein</topology>
    </subcellularLocation>
</comment>
<dbReference type="PANTHER" id="PTHR24421">
    <property type="entry name" value="NITRATE/NITRITE SENSOR PROTEIN NARX-RELATED"/>
    <property type="match status" value="1"/>
</dbReference>
<feature type="domain" description="Histidine kinase" evidence="11">
    <location>
        <begin position="351"/>
        <end position="548"/>
    </location>
</feature>
<dbReference type="InterPro" id="IPR007895">
    <property type="entry name" value="MASE1"/>
</dbReference>
<keyword evidence="3" id="KW-0597">Phosphoprotein</keyword>
<keyword evidence="7 10" id="KW-1133">Transmembrane helix</keyword>
<dbReference type="Gene3D" id="1.20.5.1930">
    <property type="match status" value="1"/>
</dbReference>
<evidence type="ECO:0000256" key="5">
    <source>
        <dbReference type="ARBA" id="ARBA00022692"/>
    </source>
</evidence>
<dbReference type="CDD" id="cd16917">
    <property type="entry name" value="HATPase_UhpB-NarQ-NarX-like"/>
    <property type="match status" value="1"/>
</dbReference>
<feature type="transmembrane region" description="Helical" evidence="10">
    <location>
        <begin position="71"/>
        <end position="88"/>
    </location>
</feature>
<comment type="caution">
    <text evidence="12">The sequence shown here is derived from an EMBL/GenBank/DDBJ whole genome shotgun (WGS) entry which is preliminary data.</text>
</comment>
<dbReference type="Pfam" id="PF02518">
    <property type="entry name" value="HATPase_c"/>
    <property type="match status" value="1"/>
</dbReference>
<dbReference type="PANTHER" id="PTHR24421:SF58">
    <property type="entry name" value="SIGNAL TRANSDUCTION HISTIDINE-PROTEIN KINASE_PHOSPHATASE UHPB"/>
    <property type="match status" value="1"/>
</dbReference>
<dbReference type="GO" id="GO:0005886">
    <property type="term" value="C:plasma membrane"/>
    <property type="evidence" value="ECO:0007669"/>
    <property type="project" value="UniProtKB-SubCell"/>
</dbReference>
<dbReference type="InterPro" id="IPR011712">
    <property type="entry name" value="Sig_transdc_His_kin_sub3_dim/P"/>
</dbReference>
<evidence type="ECO:0000256" key="2">
    <source>
        <dbReference type="ARBA" id="ARBA00022475"/>
    </source>
</evidence>
<dbReference type="InterPro" id="IPR050482">
    <property type="entry name" value="Sensor_HK_TwoCompSys"/>
</dbReference>
<dbReference type="SMART" id="SM00387">
    <property type="entry name" value="HATPase_c"/>
    <property type="match status" value="1"/>
</dbReference>
<keyword evidence="13" id="KW-1185">Reference proteome</keyword>
<dbReference type="PROSITE" id="PS50109">
    <property type="entry name" value="HIS_KIN"/>
    <property type="match status" value="1"/>
</dbReference>
<keyword evidence="2" id="KW-1003">Cell membrane</keyword>
<evidence type="ECO:0000256" key="3">
    <source>
        <dbReference type="ARBA" id="ARBA00022553"/>
    </source>
</evidence>
<feature type="transmembrane region" description="Helical" evidence="10">
    <location>
        <begin position="216"/>
        <end position="236"/>
    </location>
</feature>
<evidence type="ECO:0000256" key="10">
    <source>
        <dbReference type="SAM" id="Phobius"/>
    </source>
</evidence>
<protein>
    <submittedName>
        <fullName evidence="12">Sensor kinase HrpX</fullName>
    </submittedName>
</protein>
<keyword evidence="8" id="KW-0902">Two-component regulatory system</keyword>
<organism evidence="12 13">
    <name type="scientific">Xenorhabdus ishibashii</name>
    <dbReference type="NCBI Taxonomy" id="1034471"/>
    <lineage>
        <taxon>Bacteria</taxon>
        <taxon>Pseudomonadati</taxon>
        <taxon>Pseudomonadota</taxon>
        <taxon>Gammaproteobacteria</taxon>
        <taxon>Enterobacterales</taxon>
        <taxon>Morganellaceae</taxon>
        <taxon>Xenorhabdus</taxon>
    </lineage>
</organism>
<keyword evidence="9 10" id="KW-0472">Membrane</keyword>
<evidence type="ECO:0000256" key="1">
    <source>
        <dbReference type="ARBA" id="ARBA00004651"/>
    </source>
</evidence>
<dbReference type="Pfam" id="PF07730">
    <property type="entry name" value="HisKA_3"/>
    <property type="match status" value="1"/>
</dbReference>
<evidence type="ECO:0000313" key="12">
    <source>
        <dbReference type="EMBL" id="PHM63805.1"/>
    </source>
</evidence>
<dbReference type="SUPFAM" id="SSF55874">
    <property type="entry name" value="ATPase domain of HSP90 chaperone/DNA topoisomerase II/histidine kinase"/>
    <property type="match status" value="1"/>
</dbReference>
<dbReference type="Gene3D" id="3.30.565.10">
    <property type="entry name" value="Histidine kinase-like ATPase, C-terminal domain"/>
    <property type="match status" value="1"/>
</dbReference>
<dbReference type="Proteomes" id="UP000222168">
    <property type="component" value="Unassembled WGS sequence"/>
</dbReference>
<keyword evidence="4" id="KW-0808">Transferase</keyword>
<gene>
    <name evidence="12" type="ORF">Xish_03079</name>
</gene>
<evidence type="ECO:0000313" key="13">
    <source>
        <dbReference type="Proteomes" id="UP000222168"/>
    </source>
</evidence>
<reference evidence="12 13" key="1">
    <citation type="journal article" date="2017" name="Nat. Microbiol.">
        <title>Natural product diversity associated with the nematode symbionts Photorhabdus and Xenorhabdus.</title>
        <authorList>
            <person name="Tobias N.J."/>
            <person name="Wolff H."/>
            <person name="Djahanschiri B."/>
            <person name="Grundmann F."/>
            <person name="Kronenwerth M."/>
            <person name="Shi Y.M."/>
            <person name="Simonyi S."/>
            <person name="Grun P."/>
            <person name="Shapiro-Ilan D."/>
            <person name="Pidot S.J."/>
            <person name="Stinear T.P."/>
            <person name="Ebersberger I."/>
            <person name="Bode H.B."/>
        </authorList>
    </citation>
    <scope>NUCLEOTIDE SEQUENCE [LARGE SCALE GENOMIC DNA]</scope>
    <source>
        <strain evidence="12 13">DSM 22670</strain>
    </source>
</reference>
<keyword evidence="5 10" id="KW-0812">Transmembrane</keyword>
<feature type="transmembrane region" description="Helical" evidence="10">
    <location>
        <begin position="242"/>
        <end position="257"/>
    </location>
</feature>
<dbReference type="InterPro" id="IPR005467">
    <property type="entry name" value="His_kinase_dom"/>
</dbReference>
<feature type="transmembrane region" description="Helical" evidence="10">
    <location>
        <begin position="169"/>
        <end position="195"/>
    </location>
</feature>
<evidence type="ECO:0000256" key="9">
    <source>
        <dbReference type="ARBA" id="ARBA00023136"/>
    </source>
</evidence>
<keyword evidence="6 12" id="KW-0418">Kinase</keyword>
<sequence length="548" mass="62062">MPLNARKSAKTEMQWIQYNSKEWRGVSVLSGKSFFIINRYLINSFCGWLLFSCWWFCLWVIAYYFVNDSELAILFFPFALRLGIVLHTPKRYWTTIYGAEWGLTICLTLLMGQLQWLTVLTASMASFPLVCFASRYYCGSQWQRFAVMAGIILATSIINVVAISNHNSALSIAFLVSLTGGVILVPLCYLVWHYLFQNIWFPLTANLVSHRIQFHLKHIIFHSLLFILNICLQVGLPNELRYFAPFCLAIPIILLAFRYGWQGAVVGTLLNSIALIAARSGVSNNSVSNMEITDLLLSLLTQTVTGIMLGMAVQRQRDLNAQLKRQLHCNHSLSRQLVKAEESVRREIARELHDEIGQNITAIRTQANIIQRVEVTPISANCAKTIESLSLNVYDTTKALLSRLRPKILDDLGLKEAIEQLLRDMEFESHGISVKIHWATDSVMAIEQLSDTTKITLYRICQEALNNAMKYSKADSVELYFSINGMIHLLIRDNGIGCKSEDHMKGFGLRGMRERVQALGGTFSIHSEKRQSDSTYSGTDLSIILPKL</sequence>
<dbReference type="GO" id="GO:0046983">
    <property type="term" value="F:protein dimerization activity"/>
    <property type="evidence" value="ECO:0007669"/>
    <property type="project" value="InterPro"/>
</dbReference>
<dbReference type="InterPro" id="IPR036890">
    <property type="entry name" value="HATPase_C_sf"/>
</dbReference>
<evidence type="ECO:0000256" key="6">
    <source>
        <dbReference type="ARBA" id="ARBA00022777"/>
    </source>
</evidence>
<evidence type="ECO:0000259" key="11">
    <source>
        <dbReference type="PROSITE" id="PS50109"/>
    </source>
</evidence>
<dbReference type="EMBL" id="NJAK01000001">
    <property type="protein sequence ID" value="PHM63805.1"/>
    <property type="molecule type" value="Genomic_DNA"/>
</dbReference>
<proteinExistence type="predicted"/>
<dbReference type="Pfam" id="PF05231">
    <property type="entry name" value="MASE1"/>
    <property type="match status" value="1"/>
</dbReference>